<dbReference type="SUPFAM" id="SSF103473">
    <property type="entry name" value="MFS general substrate transporter"/>
    <property type="match status" value="1"/>
</dbReference>
<dbReference type="PROSITE" id="PS50850">
    <property type="entry name" value="MFS"/>
    <property type="match status" value="1"/>
</dbReference>
<feature type="transmembrane region" description="Helical" evidence="6">
    <location>
        <begin position="173"/>
        <end position="193"/>
    </location>
</feature>
<evidence type="ECO:0000313" key="9">
    <source>
        <dbReference type="Proteomes" id="UP000813385"/>
    </source>
</evidence>
<evidence type="ECO:0000256" key="6">
    <source>
        <dbReference type="SAM" id="Phobius"/>
    </source>
</evidence>
<feature type="transmembrane region" description="Helical" evidence="6">
    <location>
        <begin position="453"/>
        <end position="471"/>
    </location>
</feature>
<reference evidence="8" key="1">
    <citation type="journal article" date="2021" name="Nat. Commun.">
        <title>Genetic determinants of endophytism in the Arabidopsis root mycobiome.</title>
        <authorList>
            <person name="Mesny F."/>
            <person name="Miyauchi S."/>
            <person name="Thiergart T."/>
            <person name="Pickel B."/>
            <person name="Atanasova L."/>
            <person name="Karlsson M."/>
            <person name="Huettel B."/>
            <person name="Barry K.W."/>
            <person name="Haridas S."/>
            <person name="Chen C."/>
            <person name="Bauer D."/>
            <person name="Andreopoulos W."/>
            <person name="Pangilinan J."/>
            <person name="LaButti K."/>
            <person name="Riley R."/>
            <person name="Lipzen A."/>
            <person name="Clum A."/>
            <person name="Drula E."/>
            <person name="Henrissat B."/>
            <person name="Kohler A."/>
            <person name="Grigoriev I.V."/>
            <person name="Martin F.M."/>
            <person name="Hacquard S."/>
        </authorList>
    </citation>
    <scope>NUCLEOTIDE SEQUENCE</scope>
    <source>
        <strain evidence="8">MPI-CAGE-AT-0016</strain>
    </source>
</reference>
<keyword evidence="4 6" id="KW-1133">Transmembrane helix</keyword>
<dbReference type="GO" id="GO:0016020">
    <property type="term" value="C:membrane"/>
    <property type="evidence" value="ECO:0007669"/>
    <property type="project" value="UniProtKB-SubCell"/>
</dbReference>
<keyword evidence="9" id="KW-1185">Reference proteome</keyword>
<evidence type="ECO:0000256" key="1">
    <source>
        <dbReference type="ARBA" id="ARBA00004141"/>
    </source>
</evidence>
<dbReference type="InterPro" id="IPR036259">
    <property type="entry name" value="MFS_trans_sf"/>
</dbReference>
<feature type="transmembrane region" description="Helical" evidence="6">
    <location>
        <begin position="385"/>
        <end position="406"/>
    </location>
</feature>
<gene>
    <name evidence="8" type="ORF">B0T11DRAFT_228669</name>
</gene>
<comment type="subcellular location">
    <subcellularLocation>
        <location evidence="1">Membrane</location>
        <topology evidence="1">Multi-pass membrane protein</topology>
    </subcellularLocation>
</comment>
<dbReference type="InterPro" id="IPR020846">
    <property type="entry name" value="MFS_dom"/>
</dbReference>
<feature type="domain" description="Major facilitator superfamily (MFS) profile" evidence="7">
    <location>
        <begin position="31"/>
        <end position="475"/>
    </location>
</feature>
<proteinExistence type="inferred from homology"/>
<comment type="similarity">
    <text evidence="2">Belongs to the major facilitator superfamily. Sugar transporter (TC 2.A.1.1) family.</text>
</comment>
<evidence type="ECO:0000256" key="5">
    <source>
        <dbReference type="ARBA" id="ARBA00023136"/>
    </source>
</evidence>
<name>A0A8K0T9Q1_9PEZI</name>
<dbReference type="OrthoDB" id="6612291at2759"/>
<dbReference type="PANTHER" id="PTHR48022:SF41">
    <property type="entry name" value="MAJOR FACILITATOR SUPERFAMILY (MFS) PROFILE DOMAIN-CONTAINING PROTEIN"/>
    <property type="match status" value="1"/>
</dbReference>
<dbReference type="InterPro" id="IPR005828">
    <property type="entry name" value="MFS_sugar_transport-like"/>
</dbReference>
<protein>
    <submittedName>
        <fullName evidence="8">General substrate transporter</fullName>
    </submittedName>
</protein>
<dbReference type="GO" id="GO:0005351">
    <property type="term" value="F:carbohydrate:proton symporter activity"/>
    <property type="evidence" value="ECO:0007669"/>
    <property type="project" value="TreeGrafter"/>
</dbReference>
<feature type="transmembrane region" description="Helical" evidence="6">
    <location>
        <begin position="139"/>
        <end position="161"/>
    </location>
</feature>
<feature type="transmembrane region" description="Helical" evidence="6">
    <location>
        <begin position="107"/>
        <end position="127"/>
    </location>
</feature>
<feature type="transmembrane region" description="Helical" evidence="6">
    <location>
        <begin position="70"/>
        <end position="95"/>
    </location>
</feature>
<feature type="transmembrane region" description="Helical" evidence="6">
    <location>
        <begin position="213"/>
        <end position="234"/>
    </location>
</feature>
<comment type="caution">
    <text evidence="8">The sequence shown here is derived from an EMBL/GenBank/DDBJ whole genome shotgun (WGS) entry which is preliminary data.</text>
</comment>
<dbReference type="InterPro" id="IPR050360">
    <property type="entry name" value="MFS_Sugar_Transporters"/>
</dbReference>
<accession>A0A8K0T9Q1</accession>
<dbReference type="EMBL" id="JAGPXD010000004">
    <property type="protein sequence ID" value="KAH7357850.1"/>
    <property type="molecule type" value="Genomic_DNA"/>
</dbReference>
<feature type="transmembrane region" description="Helical" evidence="6">
    <location>
        <begin position="28"/>
        <end position="58"/>
    </location>
</feature>
<feature type="transmembrane region" description="Helical" evidence="6">
    <location>
        <begin position="418"/>
        <end position="441"/>
    </location>
</feature>
<evidence type="ECO:0000259" key="7">
    <source>
        <dbReference type="PROSITE" id="PS50850"/>
    </source>
</evidence>
<dbReference type="Gene3D" id="1.20.1250.20">
    <property type="entry name" value="MFS general substrate transporter like domains"/>
    <property type="match status" value="1"/>
</dbReference>
<keyword evidence="3 6" id="KW-0812">Transmembrane</keyword>
<dbReference type="AlphaFoldDB" id="A0A8K0T9Q1"/>
<evidence type="ECO:0000256" key="2">
    <source>
        <dbReference type="ARBA" id="ARBA00010992"/>
    </source>
</evidence>
<dbReference type="FunFam" id="1.20.1250.20:FF:000078">
    <property type="entry name" value="MFS maltose transporter, putative"/>
    <property type="match status" value="1"/>
</dbReference>
<dbReference type="PANTHER" id="PTHR48022">
    <property type="entry name" value="PLASTIDIC GLUCOSE TRANSPORTER 4"/>
    <property type="match status" value="1"/>
</dbReference>
<evidence type="ECO:0000256" key="4">
    <source>
        <dbReference type="ARBA" id="ARBA00022989"/>
    </source>
</evidence>
<feature type="transmembrane region" description="Helical" evidence="6">
    <location>
        <begin position="326"/>
        <end position="345"/>
    </location>
</feature>
<evidence type="ECO:0000313" key="8">
    <source>
        <dbReference type="EMBL" id="KAH7357850.1"/>
    </source>
</evidence>
<dbReference type="Pfam" id="PF00083">
    <property type="entry name" value="Sugar_tr"/>
    <property type="match status" value="1"/>
</dbReference>
<sequence length="518" mass="56218">MVEAAQAGIGASNPKESPWSMVRTHWKLVLYASLANIGPLMFGYDMVVIGAVTALSIFRRDYGEPVPGGALVIPALWLALWNALVQAGAAFGSVSAGWFQDRFGRRANFLLGGILGLAGSTVCYTSAYPDETDVRRGVFLFGKIIIGLGCGVLMSACQTWISEVSPKSMRGFLLGFYAFNVSFGHLLAIVIVFSQNGVQSPYAYQMPFGTQWAFGAVAVIAAVVLPESPVWLVATDHIEKAAVSLRKLGTDSDSSMLLRIQASLVHEGDMNSTPTFKECFQGPDCRRTLIIIWLNMIQSFVGMSILANSAYFLIMAGMSPKYSLMVNSIGIAAAMVGNISSWYTVPRFGRRTLILISLGLDNLSWISMGIAGCFTSAAAQWYVGVALLLFGFFNSLGVASAVPVIATELASVRLRAKAASLGLGAQSLTSWVFMFFTPYLYNVDELNWGGKVGFFFAGTGILAYAITWWCVPETKGRTFQELDYLFENKVNARAFRKSVVPQEDILVGEQKVADRGEF</sequence>
<evidence type="ECO:0000256" key="3">
    <source>
        <dbReference type="ARBA" id="ARBA00022692"/>
    </source>
</evidence>
<dbReference type="Proteomes" id="UP000813385">
    <property type="component" value="Unassembled WGS sequence"/>
</dbReference>
<feature type="transmembrane region" description="Helical" evidence="6">
    <location>
        <begin position="352"/>
        <end position="379"/>
    </location>
</feature>
<organism evidence="8 9">
    <name type="scientific">Plectosphaerella cucumerina</name>
    <dbReference type="NCBI Taxonomy" id="40658"/>
    <lineage>
        <taxon>Eukaryota</taxon>
        <taxon>Fungi</taxon>
        <taxon>Dikarya</taxon>
        <taxon>Ascomycota</taxon>
        <taxon>Pezizomycotina</taxon>
        <taxon>Sordariomycetes</taxon>
        <taxon>Hypocreomycetidae</taxon>
        <taxon>Glomerellales</taxon>
        <taxon>Plectosphaerellaceae</taxon>
        <taxon>Plectosphaerella</taxon>
    </lineage>
</organism>
<keyword evidence="5 6" id="KW-0472">Membrane</keyword>
<feature type="transmembrane region" description="Helical" evidence="6">
    <location>
        <begin position="290"/>
        <end position="314"/>
    </location>
</feature>